<evidence type="ECO:0000256" key="1">
    <source>
        <dbReference type="SAM" id="MobiDB-lite"/>
    </source>
</evidence>
<dbReference type="AlphaFoldDB" id="A0AAW0C1X7"/>
<feature type="region of interest" description="Disordered" evidence="1">
    <location>
        <begin position="550"/>
        <end position="578"/>
    </location>
</feature>
<organism evidence="2 3">
    <name type="scientific">Paramarasmius palmivorus</name>
    <dbReference type="NCBI Taxonomy" id="297713"/>
    <lineage>
        <taxon>Eukaryota</taxon>
        <taxon>Fungi</taxon>
        <taxon>Dikarya</taxon>
        <taxon>Basidiomycota</taxon>
        <taxon>Agaricomycotina</taxon>
        <taxon>Agaricomycetes</taxon>
        <taxon>Agaricomycetidae</taxon>
        <taxon>Agaricales</taxon>
        <taxon>Marasmiineae</taxon>
        <taxon>Marasmiaceae</taxon>
        <taxon>Paramarasmius</taxon>
    </lineage>
</organism>
<reference evidence="2 3" key="1">
    <citation type="submission" date="2024-01" db="EMBL/GenBank/DDBJ databases">
        <title>A draft genome for a cacao thread blight-causing isolate of Paramarasmius palmivorus.</title>
        <authorList>
            <person name="Baruah I.K."/>
            <person name="Bukari Y."/>
            <person name="Amoako-Attah I."/>
            <person name="Meinhardt L.W."/>
            <person name="Bailey B.A."/>
            <person name="Cohen S.P."/>
        </authorList>
    </citation>
    <scope>NUCLEOTIDE SEQUENCE [LARGE SCALE GENOMIC DNA]</scope>
    <source>
        <strain evidence="2 3">GH-12</strain>
    </source>
</reference>
<sequence length="617" mass="70901">MAFSGCSAFTIHNGHFTNIQGSQHIHIQGDVIHESAQEEEVTNWNDYRRLRTGDIRILRQIGINDTLDSPSFCWNTESWKGKVVARRTFSVARVFGDNEGEFLHVGYSGRGAFEAFQEDMEQFSIVKNASVAQLFGYNNRRSLPALIFYEALVPLLLIRDHSDTGSREDSLIFNLYCALQLHVTQLIDDIDITFRSGDIWIDPRTGTFHKGPSFKDFSDAMRTLPSESELPSGSNVVHQPLSIQAFSDNNTVLDYMSRVFPVEVLFDIILRFGTWRGGGVDLHEVFKRLVGFVHGSESKVRNHITRPQRRFTNVPSYLRIEGSYYPSFDHRVTTPMTVLENGLFRFQFSRLPLSNDGHVSIIYTLNVGTWWLSQIHLPFSNYDRHRDSEWSNYYVPYSFELDFFPDEEAIHLDKEANRSTNESDTVYLFIRPVPPLSDGESAWQSWIAGPKYYWSFDRTGEIVMSERGQVLLGLPSFGAHLSLNERLWCQDDYDDIKHILKVKGMDHKLTAWAQSLGFPVEFVGRDVWFWDSNSTDLEWIDTTWYGVDDRSDSDSPTGTSESGCFQDESEDDFHSSDTEDVDDEVVLYPRFGTKLALAASHIKPTTAFLTRRNWDYI</sequence>
<gene>
    <name evidence="2" type="ORF">VNI00_012885</name>
</gene>
<feature type="compositionally biased region" description="Polar residues" evidence="1">
    <location>
        <begin position="554"/>
        <end position="563"/>
    </location>
</feature>
<comment type="caution">
    <text evidence="2">The sequence shown here is derived from an EMBL/GenBank/DDBJ whole genome shotgun (WGS) entry which is preliminary data.</text>
</comment>
<keyword evidence="3" id="KW-1185">Reference proteome</keyword>
<evidence type="ECO:0000313" key="3">
    <source>
        <dbReference type="Proteomes" id="UP001383192"/>
    </source>
</evidence>
<accession>A0AAW0C1X7</accession>
<dbReference type="Proteomes" id="UP001383192">
    <property type="component" value="Unassembled WGS sequence"/>
</dbReference>
<evidence type="ECO:0000313" key="2">
    <source>
        <dbReference type="EMBL" id="KAK7032622.1"/>
    </source>
</evidence>
<proteinExistence type="predicted"/>
<dbReference type="EMBL" id="JAYKXP010000062">
    <property type="protein sequence ID" value="KAK7032622.1"/>
    <property type="molecule type" value="Genomic_DNA"/>
</dbReference>
<protein>
    <submittedName>
        <fullName evidence="2">Uncharacterized protein</fullName>
    </submittedName>
</protein>
<name>A0AAW0C1X7_9AGAR</name>